<dbReference type="PANTHER" id="PTHR43649:SF33">
    <property type="entry name" value="POLYGALACTURONAN_RHAMNOGALACTURONAN-BINDING PROTEIN YTCQ"/>
    <property type="match status" value="1"/>
</dbReference>
<dbReference type="InterPro" id="IPR050490">
    <property type="entry name" value="Bact_solute-bd_prot1"/>
</dbReference>
<dbReference type="Gene3D" id="3.40.190.10">
    <property type="entry name" value="Periplasmic binding protein-like II"/>
    <property type="match status" value="2"/>
</dbReference>
<keyword evidence="1" id="KW-1003">Cell membrane</keyword>
<keyword evidence="3" id="KW-0472">Membrane</keyword>
<evidence type="ECO:0000256" key="2">
    <source>
        <dbReference type="ARBA" id="ARBA00022729"/>
    </source>
</evidence>
<dbReference type="STRING" id="29354.IO98_05455"/>
<dbReference type="Pfam" id="PF01547">
    <property type="entry name" value="SBP_bac_1"/>
    <property type="match status" value="1"/>
</dbReference>
<dbReference type="OrthoDB" id="2491264at2"/>
<dbReference type="InterPro" id="IPR006059">
    <property type="entry name" value="SBP"/>
</dbReference>
<dbReference type="EMBL" id="JPME01000008">
    <property type="protein sequence ID" value="KEZ90840.1"/>
    <property type="molecule type" value="Genomic_DNA"/>
</dbReference>
<dbReference type="AlphaFoldDB" id="A0A084JPF6"/>
<evidence type="ECO:0000256" key="3">
    <source>
        <dbReference type="ARBA" id="ARBA00023136"/>
    </source>
</evidence>
<proteinExistence type="predicted"/>
<dbReference type="RefSeq" id="WP_038278769.1">
    <property type="nucleotide sequence ID" value="NZ_JPME01000008.1"/>
</dbReference>
<evidence type="ECO:0000256" key="5">
    <source>
        <dbReference type="ARBA" id="ARBA00023288"/>
    </source>
</evidence>
<accession>A0A084JPF6</accession>
<dbReference type="PROSITE" id="PS51257">
    <property type="entry name" value="PROKAR_LIPOPROTEIN"/>
    <property type="match status" value="1"/>
</dbReference>
<evidence type="ECO:0000256" key="1">
    <source>
        <dbReference type="ARBA" id="ARBA00022475"/>
    </source>
</evidence>
<feature type="chain" id="PRO_5038456574" evidence="6">
    <location>
        <begin position="23"/>
        <end position="553"/>
    </location>
</feature>
<comment type="caution">
    <text evidence="7">The sequence shown here is derived from an EMBL/GenBank/DDBJ whole genome shotgun (WGS) entry which is preliminary data.</text>
</comment>
<dbReference type="PANTHER" id="PTHR43649">
    <property type="entry name" value="ARABINOSE-BINDING PROTEIN-RELATED"/>
    <property type="match status" value="1"/>
</dbReference>
<evidence type="ECO:0000313" key="7">
    <source>
        <dbReference type="EMBL" id="KEZ90840.1"/>
    </source>
</evidence>
<keyword evidence="8" id="KW-1185">Reference proteome</keyword>
<feature type="signal peptide" evidence="6">
    <location>
        <begin position="1"/>
        <end position="22"/>
    </location>
</feature>
<gene>
    <name evidence="7" type="ORF">IO98_05455</name>
</gene>
<keyword evidence="4" id="KW-0564">Palmitate</keyword>
<evidence type="ECO:0000256" key="4">
    <source>
        <dbReference type="ARBA" id="ARBA00023139"/>
    </source>
</evidence>
<dbReference type="Proteomes" id="UP000028525">
    <property type="component" value="Unassembled WGS sequence"/>
</dbReference>
<organism evidence="7 8">
    <name type="scientific">Lacrimispora celerecrescens</name>
    <dbReference type="NCBI Taxonomy" id="29354"/>
    <lineage>
        <taxon>Bacteria</taxon>
        <taxon>Bacillati</taxon>
        <taxon>Bacillota</taxon>
        <taxon>Clostridia</taxon>
        <taxon>Lachnospirales</taxon>
        <taxon>Lachnospiraceae</taxon>
        <taxon>Lacrimispora</taxon>
    </lineage>
</organism>
<reference evidence="7 8" key="1">
    <citation type="submission" date="2014-07" db="EMBL/GenBank/DDBJ databases">
        <title>Draft genome of Clostridium celerecrescens 152B isolated from sediments associated with methane hydrate from Krishna Godavari basin.</title>
        <authorList>
            <person name="Honkalas V.S."/>
            <person name="Dabir A.P."/>
            <person name="Arora P."/>
            <person name="Dhakephalkar P.K."/>
        </authorList>
    </citation>
    <scope>NUCLEOTIDE SEQUENCE [LARGE SCALE GENOMIC DNA]</scope>
    <source>
        <strain evidence="7 8">152B</strain>
    </source>
</reference>
<sequence length="553" mass="61334">MKRSKKLVSLMLAAATASMALAGCGSKTADTTATTAGGGAATEAQTEAGTKEAAAEFSYPMASGDKLTYWCELTSTVAANYANLGDTPFAKEWAKDTGVDVEYQHPPVGQTKQQFGLIMADGNLPDMMEYSWTADYPGGPEKAIKDGVIISLNDVFQKYCPNILKYLEENPDIDKMIKTDEGHYYVFPFIRGDEKLCNTIGLMLREDWLKELNMDVPTTIDEWHDVLTAFKEKKGATAPYTFEYTNPQYLDSNPFLFAFNSSRGFYLGDDGKAHFGAVEEGYKQYLTTMAQWYKEGLIDPDLASMGSDQVAAKMTNGQSGASMGQAGSRMGTWISAAVKTTPEYMLKAAPSPSLEKGARPEFGWIELPFSGRASVAITTSCKDVERAARLLDFAYGEAGHMMFNFGVEGESYTMENGYPTYTDLIMKNPDGLPVSQSMAAWFRGCYNGPLVQDVRYLEQYYTMDSQKETPEVWGAHNGKKHIMLPVTPTSDESKEFSTIMNEINTYRDEMTLKFIFGTESLDNFDTYVTNIKNMNLEEALDIENAALDRYNSR</sequence>
<evidence type="ECO:0000256" key="6">
    <source>
        <dbReference type="SAM" id="SignalP"/>
    </source>
</evidence>
<evidence type="ECO:0000313" key="8">
    <source>
        <dbReference type="Proteomes" id="UP000028525"/>
    </source>
</evidence>
<protein>
    <submittedName>
        <fullName evidence="7">ABC transporter substrate-binding protein</fullName>
    </submittedName>
</protein>
<keyword evidence="5" id="KW-0449">Lipoprotein</keyword>
<name>A0A084JPF6_9FIRM</name>
<keyword evidence="2 6" id="KW-0732">Signal</keyword>
<dbReference type="SUPFAM" id="SSF53850">
    <property type="entry name" value="Periplasmic binding protein-like II"/>
    <property type="match status" value="1"/>
</dbReference>